<dbReference type="EC" id="2.4.1.-" evidence="10"/>
<evidence type="ECO:0000256" key="5">
    <source>
        <dbReference type="ARBA" id="ARBA00022692"/>
    </source>
</evidence>
<gene>
    <name evidence="11" type="ORF">EB796_025211</name>
</gene>
<dbReference type="PANTHER" id="PTHR11214">
    <property type="entry name" value="BETA-1,3-N-ACETYLGLUCOSAMINYLTRANSFERASE"/>
    <property type="match status" value="1"/>
</dbReference>
<evidence type="ECO:0000256" key="1">
    <source>
        <dbReference type="ARBA" id="ARBA00004323"/>
    </source>
</evidence>
<organism evidence="11 12">
    <name type="scientific">Bugula neritina</name>
    <name type="common">Brown bryozoan</name>
    <name type="synonym">Sertularia neritina</name>
    <dbReference type="NCBI Taxonomy" id="10212"/>
    <lineage>
        <taxon>Eukaryota</taxon>
        <taxon>Metazoa</taxon>
        <taxon>Spiralia</taxon>
        <taxon>Lophotrochozoa</taxon>
        <taxon>Bryozoa</taxon>
        <taxon>Gymnolaemata</taxon>
        <taxon>Cheilostomatida</taxon>
        <taxon>Flustrina</taxon>
        <taxon>Buguloidea</taxon>
        <taxon>Bugulidae</taxon>
        <taxon>Bugula</taxon>
    </lineage>
</organism>
<accession>A0A7J7IRM7</accession>
<dbReference type="Gene3D" id="3.90.550.50">
    <property type="match status" value="1"/>
</dbReference>
<keyword evidence="6" id="KW-0735">Signal-anchor</keyword>
<dbReference type="GO" id="GO:0016758">
    <property type="term" value="F:hexosyltransferase activity"/>
    <property type="evidence" value="ECO:0007669"/>
    <property type="project" value="InterPro"/>
</dbReference>
<evidence type="ECO:0000256" key="8">
    <source>
        <dbReference type="ARBA" id="ARBA00023034"/>
    </source>
</evidence>
<dbReference type="InterPro" id="IPR029044">
    <property type="entry name" value="Nucleotide-diphossugar_trans"/>
</dbReference>
<comment type="subcellular location">
    <subcellularLocation>
        <location evidence="1 10">Golgi apparatus membrane</location>
        <topology evidence="1 10">Single-pass type II membrane protein</topology>
    </subcellularLocation>
</comment>
<proteinExistence type="inferred from homology"/>
<dbReference type="Proteomes" id="UP000593567">
    <property type="component" value="Unassembled WGS sequence"/>
</dbReference>
<evidence type="ECO:0000256" key="9">
    <source>
        <dbReference type="ARBA" id="ARBA00023136"/>
    </source>
</evidence>
<dbReference type="InterPro" id="IPR002659">
    <property type="entry name" value="Glyco_trans_31"/>
</dbReference>
<dbReference type="GO" id="GO:0000139">
    <property type="term" value="C:Golgi membrane"/>
    <property type="evidence" value="ECO:0007669"/>
    <property type="project" value="UniProtKB-SubCell"/>
</dbReference>
<dbReference type="GO" id="GO:0008194">
    <property type="term" value="F:UDP-glycosyltransferase activity"/>
    <property type="evidence" value="ECO:0007669"/>
    <property type="project" value="TreeGrafter"/>
</dbReference>
<evidence type="ECO:0000256" key="2">
    <source>
        <dbReference type="ARBA" id="ARBA00008661"/>
    </source>
</evidence>
<keyword evidence="9" id="KW-0472">Membrane</keyword>
<keyword evidence="4" id="KW-0808">Transferase</keyword>
<keyword evidence="3 10" id="KW-0328">Glycosyltransferase</keyword>
<dbReference type="SUPFAM" id="SSF53448">
    <property type="entry name" value="Nucleotide-diphospho-sugar transferases"/>
    <property type="match status" value="1"/>
</dbReference>
<evidence type="ECO:0000256" key="7">
    <source>
        <dbReference type="ARBA" id="ARBA00022989"/>
    </source>
</evidence>
<evidence type="ECO:0000256" key="3">
    <source>
        <dbReference type="ARBA" id="ARBA00022676"/>
    </source>
</evidence>
<dbReference type="PANTHER" id="PTHR11214:SF349">
    <property type="entry name" value="BETA-1,3-GALACTOSYLTRANSFERASE BRN"/>
    <property type="match status" value="1"/>
</dbReference>
<name>A0A7J7IRM7_BUGNE</name>
<evidence type="ECO:0000256" key="4">
    <source>
        <dbReference type="ARBA" id="ARBA00022679"/>
    </source>
</evidence>
<dbReference type="AlphaFoldDB" id="A0A7J7IRM7"/>
<evidence type="ECO:0000313" key="12">
    <source>
        <dbReference type="Proteomes" id="UP000593567"/>
    </source>
</evidence>
<evidence type="ECO:0000256" key="10">
    <source>
        <dbReference type="RuleBase" id="RU363063"/>
    </source>
</evidence>
<evidence type="ECO:0000256" key="6">
    <source>
        <dbReference type="ARBA" id="ARBA00022968"/>
    </source>
</evidence>
<dbReference type="OrthoDB" id="2139606at2759"/>
<evidence type="ECO:0000313" key="11">
    <source>
        <dbReference type="EMBL" id="KAF6016485.1"/>
    </source>
</evidence>
<protein>
    <recommendedName>
        <fullName evidence="10">Hexosyltransferase</fullName>
        <ecNumber evidence="10">2.4.1.-</ecNumber>
    </recommendedName>
</protein>
<keyword evidence="12" id="KW-1185">Reference proteome</keyword>
<comment type="similarity">
    <text evidence="2 10">Belongs to the glycosyltransferase 31 family.</text>
</comment>
<keyword evidence="5" id="KW-0812">Transmembrane</keyword>
<dbReference type="EMBL" id="VXIV02003530">
    <property type="protein sequence ID" value="KAF6016485.1"/>
    <property type="molecule type" value="Genomic_DNA"/>
</dbReference>
<dbReference type="GO" id="GO:0006493">
    <property type="term" value="P:protein O-linked glycosylation"/>
    <property type="evidence" value="ECO:0007669"/>
    <property type="project" value="TreeGrafter"/>
</dbReference>
<comment type="caution">
    <text evidence="11">The sequence shown here is derived from an EMBL/GenBank/DDBJ whole genome shotgun (WGS) entry which is preliminary data.</text>
</comment>
<dbReference type="Pfam" id="PF01762">
    <property type="entry name" value="Galactosyl_T"/>
    <property type="match status" value="1"/>
</dbReference>
<keyword evidence="8 10" id="KW-0333">Golgi apparatus</keyword>
<sequence length="255" mass="29794">MLTIADASLITVLIKTRVEDRRNRDLLRQTWIEDLHKYNLQHSFLLGQCKSKECNNILQLELSEHEDIIQGDFIDAYLNNTLKFRMGLKYITNHCDKSDYVLIIDGDYSLNVKRLLEYIEELNYPKDLYAGRVWPNSPPFRDPENQHYMSYKFYPFQFLPPFIAAGASLLSTNLLQNMSIIAHYTKYVPYDDVFYGMVARKLNISLTDATHLIPSFVVPKINETNIHRNLIGSHRFGNLTEVEMIHHIIHDTANQ</sequence>
<reference evidence="11" key="1">
    <citation type="submission" date="2020-06" db="EMBL/GenBank/DDBJ databases">
        <title>Draft genome of Bugula neritina, a colonial animal packing powerful symbionts and potential medicines.</title>
        <authorList>
            <person name="Rayko M."/>
        </authorList>
    </citation>
    <scope>NUCLEOTIDE SEQUENCE [LARGE SCALE GENOMIC DNA]</scope>
    <source>
        <strain evidence="11">Kwan_BN1</strain>
    </source>
</reference>
<keyword evidence="7" id="KW-1133">Transmembrane helix</keyword>